<dbReference type="STRING" id="240159.A0A4V6ASW1"/>
<dbReference type="PANTHER" id="PTHR10199">
    <property type="entry name" value="THROMBOSPONDIN"/>
    <property type="match status" value="1"/>
</dbReference>
<proteinExistence type="predicted"/>
<dbReference type="GO" id="GO:0007155">
    <property type="term" value="P:cell adhesion"/>
    <property type="evidence" value="ECO:0007669"/>
    <property type="project" value="InterPro"/>
</dbReference>
<feature type="region of interest" description="Disordered" evidence="7">
    <location>
        <begin position="1"/>
        <end position="77"/>
    </location>
</feature>
<dbReference type="InterPro" id="IPR003367">
    <property type="entry name" value="Thrombospondin_3-like_rpt"/>
</dbReference>
<organism evidence="9 10">
    <name type="scientific">Collichthys lucidus</name>
    <name type="common">Big head croaker</name>
    <name type="synonym">Sciaena lucida</name>
    <dbReference type="NCBI Taxonomy" id="240159"/>
    <lineage>
        <taxon>Eukaryota</taxon>
        <taxon>Metazoa</taxon>
        <taxon>Chordata</taxon>
        <taxon>Craniata</taxon>
        <taxon>Vertebrata</taxon>
        <taxon>Euteleostomi</taxon>
        <taxon>Actinopterygii</taxon>
        <taxon>Neopterygii</taxon>
        <taxon>Teleostei</taxon>
        <taxon>Neoteleostei</taxon>
        <taxon>Acanthomorphata</taxon>
        <taxon>Eupercaria</taxon>
        <taxon>Sciaenidae</taxon>
        <taxon>Collichthys</taxon>
    </lineage>
</organism>
<feature type="domain" description="TSP C-terminal" evidence="8">
    <location>
        <begin position="104"/>
        <end position="269"/>
    </location>
</feature>
<keyword evidence="5" id="KW-0325">Glycoprotein</keyword>
<keyword evidence="10" id="KW-1185">Reference proteome</keyword>
<keyword evidence="2" id="KW-0732">Signal</keyword>
<dbReference type="Gene3D" id="4.10.1080.10">
    <property type="entry name" value="TSP type-3 repeat"/>
    <property type="match status" value="1"/>
</dbReference>
<dbReference type="GO" id="GO:0016525">
    <property type="term" value="P:negative regulation of angiogenesis"/>
    <property type="evidence" value="ECO:0007669"/>
    <property type="project" value="TreeGrafter"/>
</dbReference>
<evidence type="ECO:0000256" key="4">
    <source>
        <dbReference type="ARBA" id="ARBA00022837"/>
    </source>
</evidence>
<dbReference type="InterPro" id="IPR017897">
    <property type="entry name" value="Thrombospondin_3_rpt"/>
</dbReference>
<dbReference type="Proteomes" id="UP000298787">
    <property type="component" value="Chromosome 21"/>
</dbReference>
<dbReference type="InterPro" id="IPR028974">
    <property type="entry name" value="TSP_type-3_rpt"/>
</dbReference>
<evidence type="ECO:0000313" key="10">
    <source>
        <dbReference type="Proteomes" id="UP000298787"/>
    </source>
</evidence>
<accession>A0A4V6ASW1</accession>
<dbReference type="InterPro" id="IPR008859">
    <property type="entry name" value="Thrombospondin_C"/>
</dbReference>
<dbReference type="InterPro" id="IPR013320">
    <property type="entry name" value="ConA-like_dom_sf"/>
</dbReference>
<evidence type="ECO:0000256" key="1">
    <source>
        <dbReference type="ARBA" id="ARBA00022536"/>
    </source>
</evidence>
<keyword evidence="4 6" id="KW-0106">Calcium</keyword>
<protein>
    <submittedName>
        <fullName evidence="9">Thrombospondin-1</fullName>
    </submittedName>
</protein>
<feature type="repeat" description="TSP type-3" evidence="6">
    <location>
        <begin position="29"/>
        <end position="64"/>
    </location>
</feature>
<dbReference type="FunFam" id="4.10.1080.10:FF:000001">
    <property type="entry name" value="Thrombospondin 3"/>
    <property type="match status" value="1"/>
</dbReference>
<dbReference type="SUPFAM" id="SSF103647">
    <property type="entry name" value="TSP type-3 repeat"/>
    <property type="match status" value="1"/>
</dbReference>
<dbReference type="Pfam" id="PF05735">
    <property type="entry name" value="TSP_C"/>
    <property type="match status" value="1"/>
</dbReference>
<dbReference type="Gene3D" id="2.60.120.200">
    <property type="match status" value="2"/>
</dbReference>
<sequence length="269" mass="30378">MCDDNVDIDEDGHQNSMDNCPYIANSNQADHDKDGKGDACDHDDDNDGIPDDRDNCRLVPNKDQLDSDGDGSGDACFDDFDNDSIPDALDPCPMNEDIGSTDFRKFQVVLLDPKGTTQSDPLWVIRSQGTELLQTANSDPGIALGYDKFSSVDFSVTFYVNTNRDDDYAGIVFAYQSSRRFYVVMWKQVRTLWHDPNKIGWKDFTAYRIHLIHRPKTGFIRVVVYEGRDILSDSGAVYDHTLAGGRLGLFVFSQEHVLFSDLKYECRDN</sequence>
<keyword evidence="1" id="KW-0245">EGF-like domain</keyword>
<feature type="compositionally biased region" description="Basic and acidic residues" evidence="7">
    <location>
        <begin position="29"/>
        <end position="40"/>
    </location>
</feature>
<feature type="repeat" description="TSP type-3" evidence="6">
    <location>
        <begin position="65"/>
        <end position="100"/>
    </location>
</feature>
<dbReference type="EMBL" id="CM014098">
    <property type="protein sequence ID" value="TKS89782.1"/>
    <property type="molecule type" value="Genomic_DNA"/>
</dbReference>
<evidence type="ECO:0000256" key="3">
    <source>
        <dbReference type="ARBA" id="ARBA00022737"/>
    </source>
</evidence>
<dbReference type="SUPFAM" id="SSF49899">
    <property type="entry name" value="Concanavalin A-like lectins/glucanases"/>
    <property type="match status" value="1"/>
</dbReference>
<name>A0A4V6ASW1_COLLU</name>
<dbReference type="GO" id="GO:0005509">
    <property type="term" value="F:calcium ion binding"/>
    <property type="evidence" value="ECO:0007669"/>
    <property type="project" value="UniProtKB-UniRule"/>
</dbReference>
<reference evidence="9 10" key="1">
    <citation type="submission" date="2019-01" db="EMBL/GenBank/DDBJ databases">
        <title>Genome Assembly of Collichthys lucidus.</title>
        <authorList>
            <person name="Cai M."/>
            <person name="Xiao S."/>
        </authorList>
    </citation>
    <scope>NUCLEOTIDE SEQUENCE [LARGE SCALE GENOMIC DNA]</scope>
    <source>
        <strain evidence="9">JT15FE1705JMU</strain>
        <tissue evidence="9">Muscle</tissue>
    </source>
</reference>
<keyword evidence="3" id="KW-0677">Repeat</keyword>
<dbReference type="PROSITE" id="PS51236">
    <property type="entry name" value="TSP_CTER"/>
    <property type="match status" value="1"/>
</dbReference>
<evidence type="ECO:0000259" key="8">
    <source>
        <dbReference type="PROSITE" id="PS51236"/>
    </source>
</evidence>
<feature type="compositionally biased region" description="Acidic residues" evidence="7">
    <location>
        <begin position="1"/>
        <end position="10"/>
    </location>
</feature>
<dbReference type="PANTHER" id="PTHR10199:SF10">
    <property type="entry name" value="THROMBOSPONDIN-2"/>
    <property type="match status" value="1"/>
</dbReference>
<evidence type="ECO:0000256" key="5">
    <source>
        <dbReference type="ARBA" id="ARBA00023180"/>
    </source>
</evidence>
<dbReference type="AlphaFoldDB" id="A0A4V6ASW1"/>
<dbReference type="Pfam" id="PF02412">
    <property type="entry name" value="TSP_3"/>
    <property type="match status" value="3"/>
</dbReference>
<gene>
    <name evidence="9" type="ORF">D9C73_023910</name>
</gene>
<feature type="compositionally biased region" description="Acidic residues" evidence="7">
    <location>
        <begin position="66"/>
        <end position="77"/>
    </location>
</feature>
<evidence type="ECO:0000256" key="7">
    <source>
        <dbReference type="SAM" id="MobiDB-lite"/>
    </source>
</evidence>
<evidence type="ECO:0000256" key="6">
    <source>
        <dbReference type="PROSITE-ProRule" id="PRU00634"/>
    </source>
</evidence>
<dbReference type="GO" id="GO:0005576">
    <property type="term" value="C:extracellular region"/>
    <property type="evidence" value="ECO:0007669"/>
    <property type="project" value="InterPro"/>
</dbReference>
<evidence type="ECO:0000313" key="9">
    <source>
        <dbReference type="EMBL" id="TKS89782.1"/>
    </source>
</evidence>
<evidence type="ECO:0000256" key="2">
    <source>
        <dbReference type="ARBA" id="ARBA00022729"/>
    </source>
</evidence>
<dbReference type="PROSITE" id="PS51234">
    <property type="entry name" value="TSP3"/>
    <property type="match status" value="2"/>
</dbReference>
<feature type="compositionally biased region" description="Polar residues" evidence="7">
    <location>
        <begin position="14"/>
        <end position="28"/>
    </location>
</feature>